<comment type="catalytic activity">
    <reaction evidence="10 11">
        <text>shikimate + ATP = 3-phosphoshikimate + ADP + H(+)</text>
        <dbReference type="Rhea" id="RHEA:13121"/>
        <dbReference type="ChEBI" id="CHEBI:15378"/>
        <dbReference type="ChEBI" id="CHEBI:30616"/>
        <dbReference type="ChEBI" id="CHEBI:36208"/>
        <dbReference type="ChEBI" id="CHEBI:145989"/>
        <dbReference type="ChEBI" id="CHEBI:456216"/>
        <dbReference type="EC" id="2.7.1.71"/>
    </reaction>
</comment>
<keyword evidence="11" id="KW-0963">Cytoplasm</keyword>
<evidence type="ECO:0000256" key="8">
    <source>
        <dbReference type="ARBA" id="ARBA00022840"/>
    </source>
</evidence>
<feature type="binding site" evidence="11">
    <location>
        <position position="61"/>
    </location>
    <ligand>
        <name>substrate</name>
    </ligand>
</feature>
<dbReference type="InterPro" id="IPR027417">
    <property type="entry name" value="P-loop_NTPase"/>
</dbReference>
<proteinExistence type="inferred from homology"/>
<keyword evidence="5 11" id="KW-0808">Transferase</keyword>
<comment type="subunit">
    <text evidence="11">Monomer.</text>
</comment>
<keyword evidence="6 11" id="KW-0547">Nucleotide-binding</keyword>
<dbReference type="PROSITE" id="PS01128">
    <property type="entry name" value="SHIKIMATE_KINASE"/>
    <property type="match status" value="1"/>
</dbReference>
<evidence type="ECO:0000256" key="4">
    <source>
        <dbReference type="ARBA" id="ARBA00022605"/>
    </source>
</evidence>
<feature type="binding site" evidence="11">
    <location>
        <position position="43"/>
    </location>
    <ligand>
        <name>Mg(2+)</name>
        <dbReference type="ChEBI" id="CHEBI:18420"/>
    </ligand>
</feature>
<evidence type="ECO:0000256" key="7">
    <source>
        <dbReference type="ARBA" id="ARBA00022777"/>
    </source>
</evidence>
<evidence type="ECO:0000256" key="2">
    <source>
        <dbReference type="ARBA" id="ARBA00006997"/>
    </source>
</evidence>
<gene>
    <name evidence="11" type="primary">aroK</name>
    <name evidence="12" type="ORF">ACFFFR_01595</name>
</gene>
<comment type="pathway">
    <text evidence="1 11">Metabolic intermediate biosynthesis; chorismate biosynthesis; chorismate from D-erythrose 4-phosphate and phosphoenolpyruvate: step 5/7.</text>
</comment>
<evidence type="ECO:0000313" key="13">
    <source>
        <dbReference type="Proteomes" id="UP001589862"/>
    </source>
</evidence>
<dbReference type="InterPro" id="IPR031322">
    <property type="entry name" value="Shikimate/glucono_kinase"/>
</dbReference>
<evidence type="ECO:0000256" key="9">
    <source>
        <dbReference type="ARBA" id="ARBA00023141"/>
    </source>
</evidence>
<dbReference type="SUPFAM" id="SSF52540">
    <property type="entry name" value="P-loop containing nucleoside triphosphate hydrolases"/>
    <property type="match status" value="1"/>
</dbReference>
<keyword evidence="8 11" id="KW-0067">ATP-binding</keyword>
<keyword evidence="9 11" id="KW-0057">Aromatic amino acid biosynthesis</keyword>
<dbReference type="PANTHER" id="PTHR21087">
    <property type="entry name" value="SHIKIMATE KINASE"/>
    <property type="match status" value="1"/>
</dbReference>
<feature type="binding site" evidence="11">
    <location>
        <position position="84"/>
    </location>
    <ligand>
        <name>substrate</name>
    </ligand>
</feature>
<dbReference type="PANTHER" id="PTHR21087:SF16">
    <property type="entry name" value="SHIKIMATE KINASE 1, CHLOROPLASTIC"/>
    <property type="match status" value="1"/>
</dbReference>
<evidence type="ECO:0000256" key="3">
    <source>
        <dbReference type="ARBA" id="ARBA00012154"/>
    </source>
</evidence>
<evidence type="ECO:0000256" key="11">
    <source>
        <dbReference type="HAMAP-Rule" id="MF_00109"/>
    </source>
</evidence>
<comment type="caution">
    <text evidence="11">Lacks conserved residue(s) required for the propagation of feature annotation.</text>
</comment>
<dbReference type="HAMAP" id="MF_00109">
    <property type="entry name" value="Shikimate_kinase"/>
    <property type="match status" value="1"/>
</dbReference>
<name>A0ABV6P7H5_9MICC</name>
<feature type="binding site" evidence="11">
    <location>
        <begin position="39"/>
        <end position="44"/>
    </location>
    <ligand>
        <name>ATP</name>
        <dbReference type="ChEBI" id="CHEBI:30616"/>
    </ligand>
</feature>
<organism evidence="12 13">
    <name type="scientific">Micrococcoides hystricis</name>
    <dbReference type="NCBI Taxonomy" id="1572761"/>
    <lineage>
        <taxon>Bacteria</taxon>
        <taxon>Bacillati</taxon>
        <taxon>Actinomycetota</taxon>
        <taxon>Actinomycetes</taxon>
        <taxon>Micrococcales</taxon>
        <taxon>Micrococcaceae</taxon>
        <taxon>Micrococcoides</taxon>
    </lineage>
</organism>
<evidence type="ECO:0000313" key="12">
    <source>
        <dbReference type="EMBL" id="MFC0581084.1"/>
    </source>
</evidence>
<feature type="binding site" evidence="11">
    <location>
        <position position="144"/>
    </location>
    <ligand>
        <name>ATP</name>
        <dbReference type="ChEBI" id="CHEBI:30616"/>
    </ligand>
</feature>
<dbReference type="InterPro" id="IPR000623">
    <property type="entry name" value="Shikimate_kinase/TSH1"/>
</dbReference>
<feature type="binding site" evidence="11">
    <location>
        <position position="162"/>
    </location>
    <ligand>
        <name>substrate</name>
    </ligand>
</feature>
<dbReference type="CDD" id="cd00464">
    <property type="entry name" value="SK"/>
    <property type="match status" value="1"/>
</dbReference>
<dbReference type="EMBL" id="JBHLUB010000001">
    <property type="protein sequence ID" value="MFC0581084.1"/>
    <property type="molecule type" value="Genomic_DNA"/>
</dbReference>
<keyword evidence="4 11" id="KW-0028">Amino-acid biosynthesis</keyword>
<keyword evidence="13" id="KW-1185">Reference proteome</keyword>
<evidence type="ECO:0000256" key="5">
    <source>
        <dbReference type="ARBA" id="ARBA00022679"/>
    </source>
</evidence>
<comment type="function">
    <text evidence="11">Catalyzes the specific phosphorylation of the 3-hydroxyl group of shikimic acid using ATP as a cosubstrate.</text>
</comment>
<dbReference type="Gene3D" id="3.40.50.300">
    <property type="entry name" value="P-loop containing nucleotide triphosphate hydrolases"/>
    <property type="match status" value="1"/>
</dbReference>
<dbReference type="Pfam" id="PF01202">
    <property type="entry name" value="SKI"/>
    <property type="match status" value="1"/>
</dbReference>
<evidence type="ECO:0000256" key="6">
    <source>
        <dbReference type="ARBA" id="ARBA00022741"/>
    </source>
</evidence>
<dbReference type="RefSeq" id="WP_377457638.1">
    <property type="nucleotide sequence ID" value="NZ_JBHLUB010000001.1"/>
</dbReference>
<keyword evidence="11" id="KW-0460">Magnesium</keyword>
<evidence type="ECO:0000256" key="10">
    <source>
        <dbReference type="ARBA" id="ARBA00048567"/>
    </source>
</evidence>
<feature type="binding site" evidence="11">
    <location>
        <position position="107"/>
    </location>
    <ligand>
        <name>substrate</name>
    </ligand>
</feature>
<comment type="subcellular location">
    <subcellularLocation>
        <location evidence="11">Cytoplasm</location>
    </subcellularLocation>
</comment>
<sequence length="195" mass="21257">MSEFPPDLGADLNTRSIPIIRATEPTPRGQVIVLTGPMGAGKSTIAAELAQRLGWQLIDTDELIVTSHGEIPEIFVERGEDYFRNLEAATINRALDGAANAVISLGGGAVLAEDTRKRIGQLDTVFLSVNEDIALERIGGGANRPVLAGNPQENWRRIFQQRLPLYRQTSTLEIDTSDKDVAAVTEEIIQHFQLA</sequence>
<dbReference type="Proteomes" id="UP001589862">
    <property type="component" value="Unassembled WGS sequence"/>
</dbReference>
<dbReference type="PRINTS" id="PR01100">
    <property type="entry name" value="SHIKIMTKNASE"/>
</dbReference>
<keyword evidence="11" id="KW-0479">Metal-binding</keyword>
<comment type="caution">
    <text evidence="12">The sequence shown here is derived from an EMBL/GenBank/DDBJ whole genome shotgun (WGS) entry which is preliminary data.</text>
</comment>
<comment type="similarity">
    <text evidence="2 11">Belongs to the shikimate kinase family.</text>
</comment>
<dbReference type="GO" id="GO:0016301">
    <property type="term" value="F:kinase activity"/>
    <property type="evidence" value="ECO:0007669"/>
    <property type="project" value="UniProtKB-KW"/>
</dbReference>
<dbReference type="InterPro" id="IPR023000">
    <property type="entry name" value="Shikimate_kinase_CS"/>
</dbReference>
<reference evidence="12 13" key="1">
    <citation type="submission" date="2024-09" db="EMBL/GenBank/DDBJ databases">
        <authorList>
            <person name="Sun Q."/>
            <person name="Mori K."/>
        </authorList>
    </citation>
    <scope>NUCLEOTIDE SEQUENCE [LARGE SCALE GENOMIC DNA]</scope>
    <source>
        <strain evidence="12 13">NCAIM B.02604</strain>
    </source>
</reference>
<dbReference type="EC" id="2.7.1.71" evidence="3 11"/>
<keyword evidence="7 11" id="KW-0418">Kinase</keyword>
<evidence type="ECO:0000256" key="1">
    <source>
        <dbReference type="ARBA" id="ARBA00004842"/>
    </source>
</evidence>
<protein>
    <recommendedName>
        <fullName evidence="3 11">Shikimate kinase</fullName>
        <shortName evidence="11">SK</shortName>
        <ecNumber evidence="3 11">2.7.1.71</ecNumber>
    </recommendedName>
</protein>
<accession>A0ABV6P7H5</accession>
<comment type="cofactor">
    <cofactor evidence="11">
        <name>Mg(2+)</name>
        <dbReference type="ChEBI" id="CHEBI:18420"/>
    </cofactor>
    <text evidence="11">Binds 1 Mg(2+) ion per subunit.</text>
</comment>